<sequence>MDANISLLDAMAVQAGCEFLSDLRYIDDLQRLRLARALEKVSPQSGTLFEWNDALEYLTGEPHQPTPEAAKERLMCSLAAPRTKGWQEEKGGICT</sequence>
<accession>A0AAW5JMC2</accession>
<proteinExistence type="predicted"/>
<dbReference type="AlphaFoldDB" id="A0AAW5JMC2"/>
<gene>
    <name evidence="1" type="ORF">NE579_12260</name>
</gene>
<dbReference type="Proteomes" id="UP001204562">
    <property type="component" value="Unassembled WGS sequence"/>
</dbReference>
<protein>
    <submittedName>
        <fullName evidence="1">Uncharacterized protein</fullName>
    </submittedName>
</protein>
<dbReference type="EMBL" id="JANFYS010000026">
    <property type="protein sequence ID" value="MCQ4771231.1"/>
    <property type="molecule type" value="Genomic_DNA"/>
</dbReference>
<organism evidence="1 2">
    <name type="scientific">Intestinimonas massiliensis</name>
    <name type="common">ex Afouda et al. 2020</name>
    <dbReference type="NCBI Taxonomy" id="1673721"/>
    <lineage>
        <taxon>Bacteria</taxon>
        <taxon>Bacillati</taxon>
        <taxon>Bacillota</taxon>
        <taxon>Clostridia</taxon>
        <taxon>Eubacteriales</taxon>
        <taxon>Intestinimonas</taxon>
    </lineage>
</organism>
<reference evidence="1" key="1">
    <citation type="submission" date="2022-06" db="EMBL/GenBank/DDBJ databases">
        <title>Isolation of gut microbiota from human fecal samples.</title>
        <authorList>
            <person name="Pamer E.G."/>
            <person name="Barat B."/>
            <person name="Waligurski E."/>
            <person name="Medina S."/>
            <person name="Paddock L."/>
            <person name="Mostad J."/>
        </authorList>
    </citation>
    <scope>NUCLEOTIDE SEQUENCE</scope>
    <source>
        <strain evidence="1">DFI.9.91</strain>
    </source>
</reference>
<evidence type="ECO:0000313" key="1">
    <source>
        <dbReference type="EMBL" id="MCQ4771231.1"/>
    </source>
</evidence>
<name>A0AAW5JMC2_9FIRM</name>
<dbReference type="RefSeq" id="WP_256304463.1">
    <property type="nucleotide sequence ID" value="NZ_JANFYS010000026.1"/>
</dbReference>
<evidence type="ECO:0000313" key="2">
    <source>
        <dbReference type="Proteomes" id="UP001204562"/>
    </source>
</evidence>
<comment type="caution">
    <text evidence="1">The sequence shown here is derived from an EMBL/GenBank/DDBJ whole genome shotgun (WGS) entry which is preliminary data.</text>
</comment>